<reference evidence="1" key="1">
    <citation type="journal article" date="2023" name="Plant J.">
        <title>The genome of the king protea, Protea cynaroides.</title>
        <authorList>
            <person name="Chang J."/>
            <person name="Duong T.A."/>
            <person name="Schoeman C."/>
            <person name="Ma X."/>
            <person name="Roodt D."/>
            <person name="Barker N."/>
            <person name="Li Z."/>
            <person name="Van de Peer Y."/>
            <person name="Mizrachi E."/>
        </authorList>
    </citation>
    <scope>NUCLEOTIDE SEQUENCE</scope>
    <source>
        <tissue evidence="1">Young leaves</tissue>
    </source>
</reference>
<dbReference type="Proteomes" id="UP001141806">
    <property type="component" value="Unassembled WGS sequence"/>
</dbReference>
<name>A0A9Q0H8X5_9MAGN</name>
<accession>A0A9Q0H8X5</accession>
<sequence>MTLLLFDGASNGQGYHINLLFLSQVATWVVGVALLRHFQVVEDANRSLSKRFYLVTMGNRDDSEAISHVSDSEGGEAVYRFGRIDLITIVNSDDEQVQEMGYLNLESSQRTGDDTMVICGIHGEVEIFLLPKEQASPLFWNCHRHDDDDRKIGSKSEFTAGCTLAVRSGGDLGPTYYPSKIKWPGDFNGLDYDFRVFDSEIPDSGAQLFGSAPSGFS</sequence>
<dbReference type="EMBL" id="JAMYWD010000009">
    <property type="protein sequence ID" value="KAJ4960791.1"/>
    <property type="molecule type" value="Genomic_DNA"/>
</dbReference>
<dbReference type="AlphaFoldDB" id="A0A9Q0H8X5"/>
<gene>
    <name evidence="1" type="ORF">NE237_020701</name>
</gene>
<comment type="caution">
    <text evidence="1">The sequence shown here is derived from an EMBL/GenBank/DDBJ whole genome shotgun (WGS) entry which is preliminary data.</text>
</comment>
<keyword evidence="2" id="KW-1185">Reference proteome</keyword>
<evidence type="ECO:0000313" key="1">
    <source>
        <dbReference type="EMBL" id="KAJ4960791.1"/>
    </source>
</evidence>
<evidence type="ECO:0000313" key="2">
    <source>
        <dbReference type="Proteomes" id="UP001141806"/>
    </source>
</evidence>
<protein>
    <submittedName>
        <fullName evidence="1">Uncharacterized protein</fullName>
    </submittedName>
</protein>
<organism evidence="1 2">
    <name type="scientific">Protea cynaroides</name>
    <dbReference type="NCBI Taxonomy" id="273540"/>
    <lineage>
        <taxon>Eukaryota</taxon>
        <taxon>Viridiplantae</taxon>
        <taxon>Streptophyta</taxon>
        <taxon>Embryophyta</taxon>
        <taxon>Tracheophyta</taxon>
        <taxon>Spermatophyta</taxon>
        <taxon>Magnoliopsida</taxon>
        <taxon>Proteales</taxon>
        <taxon>Proteaceae</taxon>
        <taxon>Protea</taxon>
    </lineage>
</organism>
<proteinExistence type="predicted"/>